<dbReference type="InterPro" id="IPR011059">
    <property type="entry name" value="Metal-dep_hydrolase_composite"/>
</dbReference>
<feature type="domain" description="Amidohydrolase 3" evidence="1">
    <location>
        <begin position="53"/>
        <end position="537"/>
    </location>
</feature>
<evidence type="ECO:0000259" key="1">
    <source>
        <dbReference type="Pfam" id="PF07969"/>
    </source>
</evidence>
<dbReference type="InterPro" id="IPR033932">
    <property type="entry name" value="YtcJ-like"/>
</dbReference>
<reference evidence="2 3" key="1">
    <citation type="submission" date="2018-08" db="EMBL/GenBank/DDBJ databases">
        <title>Genetic Globetrotter - A new plasmid hitch-hiking vast phylogenetic and geographic distances.</title>
        <authorList>
            <person name="Vollmers J."/>
            <person name="Petersen J."/>
        </authorList>
    </citation>
    <scope>NUCLEOTIDE SEQUENCE [LARGE SCALE GENOMIC DNA]</scope>
    <source>
        <strain evidence="2 3">DSM 26383</strain>
    </source>
</reference>
<gene>
    <name evidence="2" type="primary">nfdA_1</name>
    <name evidence="2" type="ORF">RIdsm_01222</name>
</gene>
<dbReference type="Pfam" id="PF07969">
    <property type="entry name" value="Amidohydro_3"/>
    <property type="match status" value="1"/>
</dbReference>
<dbReference type="SUPFAM" id="SSF51338">
    <property type="entry name" value="Composite domain of metallo-dependent hydrolases"/>
    <property type="match status" value="1"/>
</dbReference>
<dbReference type="RefSeq" id="WP_160325820.1">
    <property type="nucleotide sequence ID" value="NZ_CP031598.1"/>
</dbReference>
<organism evidence="2 3">
    <name type="scientific">Roseovarius indicus</name>
    <dbReference type="NCBI Taxonomy" id="540747"/>
    <lineage>
        <taxon>Bacteria</taxon>
        <taxon>Pseudomonadati</taxon>
        <taxon>Pseudomonadota</taxon>
        <taxon>Alphaproteobacteria</taxon>
        <taxon>Rhodobacterales</taxon>
        <taxon>Roseobacteraceae</taxon>
        <taxon>Roseovarius</taxon>
    </lineage>
</organism>
<dbReference type="PANTHER" id="PTHR22642:SF2">
    <property type="entry name" value="PROTEIN LONG AFTER FAR-RED 3"/>
    <property type="match status" value="1"/>
</dbReference>
<dbReference type="Gene3D" id="2.30.40.10">
    <property type="entry name" value="Urease, subunit C, domain 1"/>
    <property type="match status" value="1"/>
</dbReference>
<dbReference type="KEGG" id="rid:RIdsm_01222"/>
<keyword evidence="2" id="KW-0378">Hydrolase</keyword>
<dbReference type="GO" id="GO:0016810">
    <property type="term" value="F:hydrolase activity, acting on carbon-nitrogen (but not peptide) bonds"/>
    <property type="evidence" value="ECO:0007669"/>
    <property type="project" value="InterPro"/>
</dbReference>
<dbReference type="InterPro" id="IPR013108">
    <property type="entry name" value="Amidohydro_3"/>
</dbReference>
<dbReference type="Gene3D" id="3.10.310.70">
    <property type="match status" value="1"/>
</dbReference>
<evidence type="ECO:0000313" key="3">
    <source>
        <dbReference type="Proteomes" id="UP000325785"/>
    </source>
</evidence>
<accession>A0A5P3AAV0</accession>
<name>A0A5P3AAV0_9RHOB</name>
<dbReference type="InterPro" id="IPR032466">
    <property type="entry name" value="Metal_Hydrolase"/>
</dbReference>
<dbReference type="Gene3D" id="3.20.20.140">
    <property type="entry name" value="Metal-dependent hydrolases"/>
    <property type="match status" value="1"/>
</dbReference>
<protein>
    <submittedName>
        <fullName evidence="2">N-substituted formamide deformylase</fullName>
        <ecNumber evidence="2">3.5.1.91</ecNumber>
    </submittedName>
</protein>
<dbReference type="EMBL" id="CP031598">
    <property type="protein sequence ID" value="QEW25435.1"/>
    <property type="molecule type" value="Genomic_DNA"/>
</dbReference>
<dbReference type="PANTHER" id="PTHR22642">
    <property type="entry name" value="IMIDAZOLONEPROPIONASE"/>
    <property type="match status" value="1"/>
</dbReference>
<evidence type="ECO:0000313" key="2">
    <source>
        <dbReference type="EMBL" id="QEW25435.1"/>
    </source>
</evidence>
<dbReference type="CDD" id="cd01300">
    <property type="entry name" value="YtcJ_like"/>
    <property type="match status" value="1"/>
</dbReference>
<dbReference type="SUPFAM" id="SSF51556">
    <property type="entry name" value="Metallo-dependent hydrolases"/>
    <property type="match status" value="1"/>
</dbReference>
<dbReference type="EC" id="3.5.1.91" evidence="2"/>
<proteinExistence type="predicted"/>
<dbReference type="Proteomes" id="UP000325785">
    <property type="component" value="Chromosome"/>
</dbReference>
<sequence>MTKAMADTILVNGDIVTMDPLLPRATALAVRDGKILAIGGDDDITDLKGPLTQVINAGGRMVLPGMQDTHIHLQDSGYQYSAMADLTGAVTHDALLDRLSDFAAGHDGEWVLGVAYDTGAFSEANLSRADLDRAVPDRPCHILSADLHSSCLNTAGCTALGLTRDTPDPDNGLFARDATGEPTGMLHESAMDWAHNRMPPVTDDDYVNGIAEAQALCHRNGLTGVIDPRVTERHARVYQRMAADGSLRLRVGGAGLVLPELSVEDNVAGLVSMRETYSGGLFHLHSAKFFLDGVFENRTAAMIDGYQDAAGGNYPLMFDPDHLNALCVAFDALRFQIHMHVIGDYAARAGLDGVEAALRANGAWPSLHQLTHVECVHPADIGRFAELGAVANMQCLWARNAPTVTKVAVPMTGADRSADIYPFGALIDAGATTTLSSDWGVSSLNPFEIMEVAMTRQKVGQPDDPPFHPEHRLTREDALKGYTVNAAAAAWRPETGRLSRHTAADLIVIDRDILTCDTYEIGATEVLLTLFAGTEVHRSERFNG</sequence>
<dbReference type="AlphaFoldDB" id="A0A5P3AAV0"/>